<accession>A0A420H7D8</accession>
<keyword evidence="2" id="KW-1185">Reference proteome</keyword>
<name>A0A420H7D8_9PEZI</name>
<sequence>MKRKENLLLYLILSRSNTNRYELLTANFSVFRVNLNDEHDKTAANKTRGQSNRIMMSWLSSTGSIRAGDFRQHGGEIPSFNKEVQALGSHPKDTSIVWKC</sequence>
<comment type="caution">
    <text evidence="1">The sequence shown here is derived from an EMBL/GenBank/DDBJ whole genome shotgun (WGS) entry which is preliminary data.</text>
</comment>
<reference evidence="1 2" key="1">
    <citation type="journal article" date="2018" name="BMC Genomics">
        <title>Comparative genome analyses reveal sequence features reflecting distinct modes of host-adaptation between dicot and monocot powdery mildew.</title>
        <authorList>
            <person name="Wu Y."/>
            <person name="Ma X."/>
            <person name="Pan Z."/>
            <person name="Kale S.D."/>
            <person name="Song Y."/>
            <person name="King H."/>
            <person name="Zhang Q."/>
            <person name="Presley C."/>
            <person name="Deng X."/>
            <person name="Wei C.I."/>
            <person name="Xiao S."/>
        </authorList>
    </citation>
    <scope>NUCLEOTIDE SEQUENCE [LARGE SCALE GENOMIC DNA]</scope>
    <source>
        <strain evidence="1">UMSG2</strain>
    </source>
</reference>
<gene>
    <name evidence="1" type="ORF">OnM2_106016</name>
</gene>
<dbReference type="AlphaFoldDB" id="A0A420H7D8"/>
<dbReference type="Proteomes" id="UP000286134">
    <property type="component" value="Unassembled WGS sequence"/>
</dbReference>
<evidence type="ECO:0000313" key="2">
    <source>
        <dbReference type="Proteomes" id="UP000286134"/>
    </source>
</evidence>
<proteinExistence type="predicted"/>
<protein>
    <submittedName>
        <fullName evidence="1">Uncharacterized protein</fullName>
    </submittedName>
</protein>
<dbReference type="EMBL" id="MCFK01010641">
    <property type="protein sequence ID" value="RKF53331.1"/>
    <property type="molecule type" value="Genomic_DNA"/>
</dbReference>
<evidence type="ECO:0000313" key="1">
    <source>
        <dbReference type="EMBL" id="RKF53331.1"/>
    </source>
</evidence>
<organism evidence="1 2">
    <name type="scientific">Erysiphe neolycopersici</name>
    <dbReference type="NCBI Taxonomy" id="212602"/>
    <lineage>
        <taxon>Eukaryota</taxon>
        <taxon>Fungi</taxon>
        <taxon>Dikarya</taxon>
        <taxon>Ascomycota</taxon>
        <taxon>Pezizomycotina</taxon>
        <taxon>Leotiomycetes</taxon>
        <taxon>Erysiphales</taxon>
        <taxon>Erysiphaceae</taxon>
        <taxon>Erysiphe</taxon>
    </lineage>
</organism>